<feature type="region of interest" description="Disordered" evidence="1">
    <location>
        <begin position="442"/>
        <end position="485"/>
    </location>
</feature>
<feature type="transmembrane region" description="Helical" evidence="2">
    <location>
        <begin position="142"/>
        <end position="167"/>
    </location>
</feature>
<protein>
    <recommendedName>
        <fullName evidence="6">Integral membrane protein</fullName>
    </recommendedName>
</protein>
<feature type="transmembrane region" description="Helical" evidence="2">
    <location>
        <begin position="228"/>
        <end position="248"/>
    </location>
</feature>
<keyword evidence="2" id="KW-0812">Transmembrane</keyword>
<keyword evidence="2" id="KW-1133">Transmembrane helix</keyword>
<feature type="transmembrane region" description="Helical" evidence="2">
    <location>
        <begin position="30"/>
        <end position="50"/>
    </location>
</feature>
<dbReference type="EMBL" id="CP144531">
    <property type="protein sequence ID" value="WWC59663.1"/>
    <property type="molecule type" value="Genomic_DNA"/>
</dbReference>
<sequence length="535" mass="58407">MELTEENAQAGDKAYLDLVLLQALGSDRITLIWCSTWSLIVQASLLGFAISKIWRIVFSYDRKRIAKVDLGCIGFGLALVIAQFGVNVNQTYRITFMSNYSSIAILDSRLNMVPIVSSGVLGLMSAGYGLRQLWTLDGRKGMILPFVLANLISLGLVITLAILSYQMPAASVSTLYVVKDWIKKHGILFRVWVTLNLMTNGGLWIALTWNLRRSKEHTIDVKRKARTICHAFILPVLDLAILLIYSCIEIPSLANASRPIIASLSPAHLICLLYLLDLKRAANTSDEQGDLYLPESSSVYYKSPPISKKGLIPYCDAYSTYTTSTASASASGSGGSRSVRTGKGALHEGSVRVIIDKHVSEKQKGTQATHIPAPPSAYTYGEGGRNSRSVSRSVSRAHTRHISSPLATPVNSNYHDVSLSLIADPNNRSLTSSAFVNHNNVDDQMRYASDSDGDDGGDGDRASYKSAVPSGKTLLRTKSERSKKDRGIVLDHEGWNRINVDPPFAVPIPVPVPAPERIPSMNSIELKGQSTQSRT</sequence>
<dbReference type="RefSeq" id="XP_018265275.1">
    <property type="nucleotide sequence ID" value="XM_018404994.1"/>
</dbReference>
<dbReference type="EMBL" id="KI894028">
    <property type="protein sequence ID" value="OBR87433.1"/>
    <property type="molecule type" value="Genomic_DNA"/>
</dbReference>
<evidence type="ECO:0008006" key="6">
    <source>
        <dbReference type="Google" id="ProtNLM"/>
    </source>
</evidence>
<dbReference type="GeneID" id="28965334"/>
<organism evidence="3">
    <name type="scientific">Kwoniella dejecticola CBS 10117</name>
    <dbReference type="NCBI Taxonomy" id="1296121"/>
    <lineage>
        <taxon>Eukaryota</taxon>
        <taxon>Fungi</taxon>
        <taxon>Dikarya</taxon>
        <taxon>Basidiomycota</taxon>
        <taxon>Agaricomycotina</taxon>
        <taxon>Tremellomycetes</taxon>
        <taxon>Tremellales</taxon>
        <taxon>Cryptococcaceae</taxon>
        <taxon>Kwoniella</taxon>
    </lineage>
</organism>
<evidence type="ECO:0000313" key="3">
    <source>
        <dbReference type="EMBL" id="OBR87433.1"/>
    </source>
</evidence>
<reference evidence="3" key="1">
    <citation type="submission" date="2013-07" db="EMBL/GenBank/DDBJ databases">
        <title>The Genome Sequence of Cryptococcus dejecticola CBS10117.</title>
        <authorList>
            <consortium name="The Broad Institute Genome Sequencing Platform"/>
            <person name="Cuomo C."/>
            <person name="Litvintseva A."/>
            <person name="Chen Y."/>
            <person name="Heitman J."/>
            <person name="Sun S."/>
            <person name="Springer D."/>
            <person name="Dromer F."/>
            <person name="Young S.K."/>
            <person name="Zeng Q."/>
            <person name="Gargeya S."/>
            <person name="Fitzgerald M."/>
            <person name="Abouelleil A."/>
            <person name="Alvarado L."/>
            <person name="Berlin A.M."/>
            <person name="Chapman S.B."/>
            <person name="Dewar J."/>
            <person name="Goldberg J."/>
            <person name="Griggs A."/>
            <person name="Gujja S."/>
            <person name="Hansen M."/>
            <person name="Howarth C."/>
            <person name="Imamovic A."/>
            <person name="Larimer J."/>
            <person name="McCowan C."/>
            <person name="Murphy C."/>
            <person name="Pearson M."/>
            <person name="Priest M."/>
            <person name="Roberts A."/>
            <person name="Saif S."/>
            <person name="Shea T."/>
            <person name="Sykes S."/>
            <person name="Wortman J."/>
            <person name="Nusbaum C."/>
            <person name="Birren B."/>
        </authorList>
    </citation>
    <scope>NUCLEOTIDE SEQUENCE [LARGE SCALE GENOMIC DNA]</scope>
    <source>
        <strain evidence="3">CBS 10117</strain>
    </source>
</reference>
<keyword evidence="5" id="KW-1185">Reference proteome</keyword>
<dbReference type="KEGG" id="kdj:28965334"/>
<reference evidence="4" key="3">
    <citation type="submission" date="2024-02" db="EMBL/GenBank/DDBJ databases">
        <title>Comparative genomics of Cryptococcus and Kwoniella reveals pathogenesis evolution and contrasting modes of karyotype evolution via chromosome fusion or intercentromeric recombination.</title>
        <authorList>
            <person name="Coelho M.A."/>
            <person name="David-Palma M."/>
            <person name="Shea T."/>
            <person name="Bowers K."/>
            <person name="McGinley-Smith S."/>
            <person name="Mohammad A.W."/>
            <person name="Gnirke A."/>
            <person name="Yurkov A.M."/>
            <person name="Nowrousian M."/>
            <person name="Sun S."/>
            <person name="Cuomo C.A."/>
            <person name="Heitman J."/>
        </authorList>
    </citation>
    <scope>NUCLEOTIDE SEQUENCE</scope>
    <source>
        <strain evidence="4">CBS 10117</strain>
    </source>
</reference>
<feature type="region of interest" description="Disordered" evidence="1">
    <location>
        <begin position="511"/>
        <end position="535"/>
    </location>
</feature>
<dbReference type="VEuPathDB" id="FungiDB:I303_01635"/>
<evidence type="ECO:0000313" key="5">
    <source>
        <dbReference type="Proteomes" id="UP000078595"/>
    </source>
</evidence>
<dbReference type="Proteomes" id="UP000078595">
    <property type="component" value="Chromosome 2"/>
</dbReference>
<proteinExistence type="predicted"/>
<evidence type="ECO:0000256" key="2">
    <source>
        <dbReference type="SAM" id="Phobius"/>
    </source>
</evidence>
<feature type="transmembrane region" description="Helical" evidence="2">
    <location>
        <begin position="70"/>
        <end position="92"/>
    </location>
</feature>
<dbReference type="AlphaFoldDB" id="A0A1A6ABL8"/>
<keyword evidence="2" id="KW-0472">Membrane</keyword>
<dbReference type="STRING" id="1296121.A0A1A6ABL8"/>
<gene>
    <name evidence="3" type="ORF">I303_01635</name>
    <name evidence="4" type="ORF">I303_102225</name>
</gene>
<evidence type="ECO:0000256" key="1">
    <source>
        <dbReference type="SAM" id="MobiDB-lite"/>
    </source>
</evidence>
<evidence type="ECO:0000313" key="4">
    <source>
        <dbReference type="EMBL" id="WWC59663.1"/>
    </source>
</evidence>
<accession>A0A1A6ABL8</accession>
<dbReference type="OrthoDB" id="2564765at2759"/>
<reference evidence="4" key="2">
    <citation type="submission" date="2013-07" db="EMBL/GenBank/DDBJ databases">
        <authorList>
            <consortium name="The Broad Institute Genome Sequencing Platform"/>
            <person name="Cuomo C."/>
            <person name="Litvintseva A."/>
            <person name="Chen Y."/>
            <person name="Heitman J."/>
            <person name="Sun S."/>
            <person name="Springer D."/>
            <person name="Dromer F."/>
            <person name="Young S.K."/>
            <person name="Zeng Q."/>
            <person name="Gargeya S."/>
            <person name="Fitzgerald M."/>
            <person name="Abouelleil A."/>
            <person name="Alvarado L."/>
            <person name="Berlin A.M."/>
            <person name="Chapman S.B."/>
            <person name="Dewar J."/>
            <person name="Goldberg J."/>
            <person name="Griggs A."/>
            <person name="Gujja S."/>
            <person name="Hansen M."/>
            <person name="Howarth C."/>
            <person name="Imamovic A."/>
            <person name="Larimer J."/>
            <person name="McCowan C."/>
            <person name="Murphy C."/>
            <person name="Pearson M."/>
            <person name="Priest M."/>
            <person name="Roberts A."/>
            <person name="Saif S."/>
            <person name="Shea T."/>
            <person name="Sykes S."/>
            <person name="Wortman J."/>
            <person name="Nusbaum C."/>
            <person name="Birren B."/>
        </authorList>
    </citation>
    <scope>NUCLEOTIDE SEQUENCE</scope>
    <source>
        <strain evidence="4">CBS 10117</strain>
    </source>
</reference>
<name>A0A1A6ABL8_9TREE</name>
<feature type="transmembrane region" description="Helical" evidence="2">
    <location>
        <begin position="112"/>
        <end position="130"/>
    </location>
</feature>
<feature type="region of interest" description="Disordered" evidence="1">
    <location>
        <begin position="361"/>
        <end position="389"/>
    </location>
</feature>
<feature type="compositionally biased region" description="Polar residues" evidence="1">
    <location>
        <begin position="520"/>
        <end position="535"/>
    </location>
</feature>
<feature type="transmembrane region" description="Helical" evidence="2">
    <location>
        <begin position="187"/>
        <end position="207"/>
    </location>
</feature>